<sequence>MAVALLPLMDNETIGSNLGRYAKMMGLRSTIHLRKRLFGYGCLPGTRLPSAISYLASQASDYWSKTAEELINEHTEFLYTTRMASTSARENLLERMLAHPLNHDASWRNLYPIHAISTRLRYCSECLAALRGHRTPLYWKVNHQLGGVFVCLEHFCILKSVAYHYDDKNDDFPVEELISESDETVLKENSSSKMTILADIAKRSVGQKLSGFSSNSTVKYIEMFREAGFARTADLLKRDALIESWLNFFGNEFCHVLGMTPKSISSWIFKLSGPADVWRFPNPLMFIAAETFLEWRNSMPGSFVPSMKGNAIVHPKGPRAVTPSLDGLSCEGALHRATDELQFAGMLRRSGGFKLVCTCGISYRVRGADSRETEKLTPFLYASRYRMRFRRLIAKGVSYQSARRELRLTRSTALKWVRLELQVSEEKVPRREIERLRAEWRLLVSGISSEGRITAAASSNPAVYRALLRSDRDWLLTFNRRHRSWRPKSSYRVFEPTTEQIREAWHELMLMEPPVQVTQLAVLERIGWLRANRSSSLPVSVLLRQLAESRAAYHERVIAWLATLPSKQSSDTCDDALRRVGVRWRSFTKEQRNRIQQIDGLTVNHRGGKNRLVCGSSDDCV</sequence>
<feature type="domain" description="Transposon Tn7 transposition protein TnsD C-terminal" evidence="2">
    <location>
        <begin position="217"/>
        <end position="529"/>
    </location>
</feature>
<accession>A0A158KGY6</accession>
<evidence type="ECO:0000259" key="1">
    <source>
        <dbReference type="Pfam" id="PF06527"/>
    </source>
</evidence>
<dbReference type="Pfam" id="PF15978">
    <property type="entry name" value="TnsD"/>
    <property type="match status" value="1"/>
</dbReference>
<dbReference type="STRING" id="326475.AWB66_06166"/>
<dbReference type="RefSeq" id="WP_125469856.1">
    <property type="nucleotide sequence ID" value="NZ_FCNZ02000061.1"/>
</dbReference>
<evidence type="ECO:0000313" key="4">
    <source>
        <dbReference type="Proteomes" id="UP000054717"/>
    </source>
</evidence>
<keyword evidence="4" id="KW-1185">Reference proteome</keyword>
<proteinExistence type="predicted"/>
<evidence type="ECO:0000313" key="3">
    <source>
        <dbReference type="EMBL" id="SAL80029.1"/>
    </source>
</evidence>
<organism evidence="3 4">
    <name type="scientific">Caballeronia telluris</name>
    <dbReference type="NCBI Taxonomy" id="326475"/>
    <lineage>
        <taxon>Bacteria</taxon>
        <taxon>Pseudomonadati</taxon>
        <taxon>Pseudomonadota</taxon>
        <taxon>Betaproteobacteria</taxon>
        <taxon>Burkholderiales</taxon>
        <taxon>Burkholderiaceae</taxon>
        <taxon>Caballeronia</taxon>
    </lineage>
</organism>
<comment type="caution">
    <text evidence="3">The sequence shown here is derived from an EMBL/GenBank/DDBJ whole genome shotgun (WGS) entry which is preliminary data.</text>
</comment>
<dbReference type="EMBL" id="FCNZ02000061">
    <property type="protein sequence ID" value="SAL80029.1"/>
    <property type="molecule type" value="Genomic_DNA"/>
</dbReference>
<evidence type="ECO:0000259" key="2">
    <source>
        <dbReference type="Pfam" id="PF15978"/>
    </source>
</evidence>
<reference evidence="3" key="1">
    <citation type="submission" date="2016-01" db="EMBL/GenBank/DDBJ databases">
        <authorList>
            <person name="Peeters Charlotte."/>
        </authorList>
    </citation>
    <scope>NUCLEOTIDE SEQUENCE</scope>
    <source>
        <strain evidence="3">LMG 22936</strain>
    </source>
</reference>
<protein>
    <submittedName>
        <fullName evidence="3">Uncharacterized protein</fullName>
    </submittedName>
</protein>
<dbReference type="Pfam" id="PF06527">
    <property type="entry name" value="TniQ"/>
    <property type="match status" value="1"/>
</dbReference>
<dbReference type="Proteomes" id="UP000054717">
    <property type="component" value="Unassembled WGS sequence"/>
</dbReference>
<gene>
    <name evidence="3" type="ORF">AWB66_06166</name>
</gene>
<dbReference type="InterPro" id="IPR009492">
    <property type="entry name" value="TniQ"/>
</dbReference>
<dbReference type="AlphaFoldDB" id="A0A158KGY6"/>
<dbReference type="InterPro" id="IPR032750">
    <property type="entry name" value="TnsD_C"/>
</dbReference>
<name>A0A158KGY6_9BURK</name>
<feature type="domain" description="TniQ" evidence="1">
    <location>
        <begin position="8"/>
        <end position="158"/>
    </location>
</feature>